<organism evidence="2 3">
    <name type="scientific">Marinifilum breve</name>
    <dbReference type="NCBI Taxonomy" id="2184082"/>
    <lineage>
        <taxon>Bacteria</taxon>
        <taxon>Pseudomonadati</taxon>
        <taxon>Bacteroidota</taxon>
        <taxon>Bacteroidia</taxon>
        <taxon>Marinilabiliales</taxon>
        <taxon>Marinifilaceae</taxon>
    </lineage>
</organism>
<evidence type="ECO:0000313" key="2">
    <source>
        <dbReference type="EMBL" id="PXY03045.1"/>
    </source>
</evidence>
<evidence type="ECO:0000256" key="1">
    <source>
        <dbReference type="SAM" id="SignalP"/>
    </source>
</evidence>
<reference evidence="2 3" key="1">
    <citation type="submission" date="2018-05" db="EMBL/GenBank/DDBJ databases">
        <title>Marinifilum breve JC075T sp. nov., a marine bacterium isolated from Yongle Blue Hole in the South China Sea.</title>
        <authorList>
            <person name="Fu T."/>
        </authorList>
    </citation>
    <scope>NUCLEOTIDE SEQUENCE [LARGE SCALE GENOMIC DNA]</scope>
    <source>
        <strain evidence="2 3">JC075</strain>
    </source>
</reference>
<keyword evidence="1" id="KW-0732">Signal</keyword>
<dbReference type="AlphaFoldDB" id="A0A2V4A2C7"/>
<gene>
    <name evidence="2" type="ORF">DF185_02850</name>
</gene>
<feature type="chain" id="PRO_5016080629" description="Lipoprotein" evidence="1">
    <location>
        <begin position="21"/>
        <end position="382"/>
    </location>
</feature>
<evidence type="ECO:0000313" key="3">
    <source>
        <dbReference type="Proteomes" id="UP000248079"/>
    </source>
</evidence>
<dbReference type="EMBL" id="QFLI01000001">
    <property type="protein sequence ID" value="PXY03045.1"/>
    <property type="molecule type" value="Genomic_DNA"/>
</dbReference>
<keyword evidence="3" id="KW-1185">Reference proteome</keyword>
<sequence length="382" mass="44555">MRKYLHYILLSILAILSACSSGEKALQHGNYFEAVRKSVDRLRSNPDKVKAQETLLASYPLAVQWYEREINNLKASDDPFKNTKSVDKYKMLNRMYNDINRCPAAIRLLPNPKSYQHELEQAKQNAAPECYQAGMNELAKGGRQDGINAYNHFQKVNAFVPNYKDVQIKLEEAEYMATLKVIIEHIPVNSQKYKLSSEFFQDQVTQYLFHNIKRKFVRFYTPKQAELEKLEYPDHVISMGFEDFIVGETHDTTYEKQAISADSVEVGSTTLKNGDKIKVYNKVKAKLHIHKREVISKGLLSLKVIEFGNQKIINDKRFGGQFVWFHEWGHFNGDERALSKEELEICEHEPILPPAHQDLFIEFTKPIYKDLTEELRKFYNRY</sequence>
<dbReference type="PROSITE" id="PS51257">
    <property type="entry name" value="PROKAR_LIPOPROTEIN"/>
    <property type="match status" value="1"/>
</dbReference>
<feature type="signal peptide" evidence="1">
    <location>
        <begin position="1"/>
        <end position="20"/>
    </location>
</feature>
<protein>
    <recommendedName>
        <fullName evidence="4">Lipoprotein</fullName>
    </recommendedName>
</protein>
<proteinExistence type="predicted"/>
<dbReference type="Proteomes" id="UP000248079">
    <property type="component" value="Unassembled WGS sequence"/>
</dbReference>
<accession>A0A2V4A2C7</accession>
<comment type="caution">
    <text evidence="2">The sequence shown here is derived from an EMBL/GenBank/DDBJ whole genome shotgun (WGS) entry which is preliminary data.</text>
</comment>
<name>A0A2V4A2C7_9BACT</name>
<dbReference type="RefSeq" id="WP_110359201.1">
    <property type="nucleotide sequence ID" value="NZ_QFLI01000001.1"/>
</dbReference>
<dbReference type="OrthoDB" id="1489643at2"/>
<evidence type="ECO:0008006" key="4">
    <source>
        <dbReference type="Google" id="ProtNLM"/>
    </source>
</evidence>